<comment type="similarity">
    <text evidence="1">Belongs to the IS21/IS1162 putative ATP-binding protein family.</text>
</comment>
<dbReference type="Pfam" id="PF01695">
    <property type="entry name" value="IstB_IS21"/>
    <property type="match status" value="1"/>
</dbReference>
<evidence type="ECO:0000313" key="6">
    <source>
        <dbReference type="Proteomes" id="UP000005012"/>
    </source>
</evidence>
<dbReference type="Proteomes" id="UP000005012">
    <property type="component" value="Chromosome"/>
</dbReference>
<gene>
    <name evidence="5" type="ordered locus">S70_13070</name>
</gene>
<dbReference type="InterPro" id="IPR047661">
    <property type="entry name" value="IstB"/>
</dbReference>
<dbReference type="InterPro" id="IPR003593">
    <property type="entry name" value="AAA+_ATPase"/>
</dbReference>
<dbReference type="NCBIfam" id="NF038214">
    <property type="entry name" value="IS21_help_AAA"/>
    <property type="match status" value="1"/>
</dbReference>
<reference evidence="6" key="2">
    <citation type="submission" date="2012-04" db="EMBL/GenBank/DDBJ databases">
        <title>Complete genome sequence of Providencia stuartii clinical isolate MRSN 2154.</title>
        <authorList>
            <person name="Clifford R.J."/>
            <person name="Hang J."/>
            <person name="Riley M.C."/>
            <person name="Onmus-Leone F."/>
            <person name="Kuschner R.A."/>
            <person name="Lesho E.P."/>
            <person name="Waterman P.E."/>
        </authorList>
    </citation>
    <scope>NUCLEOTIDE SEQUENCE [LARGE SCALE GENOMIC DNA]</scope>
    <source>
        <strain evidence="6">MRSN 2154</strain>
    </source>
</reference>
<dbReference type="EMBL" id="CP003488">
    <property type="protein sequence ID" value="AFH94457.1"/>
    <property type="molecule type" value="Genomic_DNA"/>
</dbReference>
<evidence type="ECO:0000256" key="3">
    <source>
        <dbReference type="ARBA" id="ARBA00022840"/>
    </source>
</evidence>
<dbReference type="KEGG" id="psi:S70_13070"/>
<dbReference type="HOGENOM" id="CLU_062999_1_0_6"/>
<dbReference type="InterPro" id="IPR027417">
    <property type="entry name" value="P-loop_NTPase"/>
</dbReference>
<dbReference type="Gene3D" id="3.40.50.300">
    <property type="entry name" value="P-loop containing nucleotide triphosphate hydrolases"/>
    <property type="match status" value="1"/>
</dbReference>
<proteinExistence type="inferred from homology"/>
<dbReference type="NCBIfam" id="NF006616">
    <property type="entry name" value="PRK09183.1"/>
    <property type="match status" value="1"/>
</dbReference>
<sequence>MNLQSERIADACRQLGLYALTESWPRIAEKHLEQEGSYADFIEKLLIEEINAKMQRTKATLLQFAGLPNIKTLEEYDFNFASGVPKSQLIELSGLSFIERHENVVMLGPSGVGKTHLAIALGYKAIMSNIKTRFITAADLILQLGTSHNQGKLKSYLQRVVISPKLLIIDLLMKLVIYLLGEKKLTSFFNVIAKRYEKGSTLLTSNLPFSQWAGAFANDTTLTAAMLDRLLHHCHVIQISGESYRLKDKRKIGIAPIVSEM</sequence>
<evidence type="ECO:0000313" key="5">
    <source>
        <dbReference type="EMBL" id="AFH94457.1"/>
    </source>
</evidence>
<dbReference type="SMART" id="SM00382">
    <property type="entry name" value="AAA"/>
    <property type="match status" value="1"/>
</dbReference>
<evidence type="ECO:0000256" key="2">
    <source>
        <dbReference type="ARBA" id="ARBA00022741"/>
    </source>
</evidence>
<dbReference type="PATRIC" id="fig|1157951.4.peg.2632"/>
<evidence type="ECO:0000256" key="1">
    <source>
        <dbReference type="ARBA" id="ARBA00008059"/>
    </source>
</evidence>
<dbReference type="RefSeq" id="WP_014657436.1">
    <property type="nucleotide sequence ID" value="NC_017731.1"/>
</dbReference>
<dbReference type="InterPro" id="IPR028350">
    <property type="entry name" value="DNAC/IstB-like"/>
</dbReference>
<feature type="domain" description="AAA+ ATPase" evidence="4">
    <location>
        <begin position="100"/>
        <end position="240"/>
    </location>
</feature>
<dbReference type="SUPFAM" id="SSF52540">
    <property type="entry name" value="P-loop containing nucleoside triphosphate hydrolases"/>
    <property type="match status" value="1"/>
</dbReference>
<reference evidence="5 6" key="1">
    <citation type="journal article" date="2012" name="J. Bacteriol.">
        <title>Complete Genome Sequence of Providencia stuartii Clinical Isolate MRSN 2154.</title>
        <authorList>
            <person name="Clifford R.J."/>
            <person name="Hang J."/>
            <person name="Riley M.C."/>
            <person name="Onmus-Leone F."/>
            <person name="Kuschner R.A."/>
            <person name="Lesho E.P."/>
            <person name="Waterman P.E."/>
        </authorList>
    </citation>
    <scope>NUCLEOTIDE SEQUENCE [LARGE SCALE GENOMIC DNA]</scope>
    <source>
        <strain evidence="5 6">MRSN 2154</strain>
    </source>
</reference>
<dbReference type="GO" id="GO:0006260">
    <property type="term" value="P:DNA replication"/>
    <property type="evidence" value="ECO:0007669"/>
    <property type="project" value="TreeGrafter"/>
</dbReference>
<keyword evidence="3" id="KW-0067">ATP-binding</keyword>
<dbReference type="PIRSF" id="PIRSF003073">
    <property type="entry name" value="DNAC_TnpB_IstB"/>
    <property type="match status" value="1"/>
</dbReference>
<dbReference type="GO" id="GO:0005524">
    <property type="term" value="F:ATP binding"/>
    <property type="evidence" value="ECO:0007669"/>
    <property type="project" value="UniProtKB-KW"/>
</dbReference>
<name>A0A140NP60_PROSM</name>
<dbReference type="InterPro" id="IPR002611">
    <property type="entry name" value="IstB_ATP-bd"/>
</dbReference>
<dbReference type="PANTHER" id="PTHR30050">
    <property type="entry name" value="CHROMOSOMAL REPLICATION INITIATOR PROTEIN DNAA"/>
    <property type="match status" value="1"/>
</dbReference>
<dbReference type="PANTHER" id="PTHR30050:SF4">
    <property type="entry name" value="ATP-BINDING PROTEIN RV3427C IN INSERTION SEQUENCE-RELATED"/>
    <property type="match status" value="1"/>
</dbReference>
<keyword evidence="2" id="KW-0547">Nucleotide-binding</keyword>
<dbReference type="AlphaFoldDB" id="A0A140NP60"/>
<evidence type="ECO:0000259" key="4">
    <source>
        <dbReference type="SMART" id="SM00382"/>
    </source>
</evidence>
<organism evidence="5 6">
    <name type="scientific">Providencia stuartii (strain MRSN 2154)</name>
    <dbReference type="NCBI Taxonomy" id="1157951"/>
    <lineage>
        <taxon>Bacteria</taxon>
        <taxon>Pseudomonadati</taxon>
        <taxon>Pseudomonadota</taxon>
        <taxon>Gammaproteobacteria</taxon>
        <taxon>Enterobacterales</taxon>
        <taxon>Morganellaceae</taxon>
        <taxon>Providencia</taxon>
    </lineage>
</organism>
<protein>
    <submittedName>
        <fullName evidence="5">Transposase/IS protein</fullName>
    </submittedName>
</protein>
<accession>A0A140NP60</accession>